<comment type="catalytic activity">
    <reaction evidence="6">
        <text>dimethylallyl diphosphate + 2 oxidized [2Fe-2S]-[ferredoxin] + H2O = (2E)-4-hydroxy-3-methylbut-2-enyl diphosphate + 2 reduced [2Fe-2S]-[ferredoxin] + 2 H(+)</text>
        <dbReference type="Rhea" id="RHEA:24825"/>
        <dbReference type="Rhea" id="RHEA-COMP:10000"/>
        <dbReference type="Rhea" id="RHEA-COMP:10001"/>
        <dbReference type="ChEBI" id="CHEBI:15377"/>
        <dbReference type="ChEBI" id="CHEBI:15378"/>
        <dbReference type="ChEBI" id="CHEBI:33737"/>
        <dbReference type="ChEBI" id="CHEBI:33738"/>
        <dbReference type="ChEBI" id="CHEBI:57623"/>
        <dbReference type="ChEBI" id="CHEBI:128753"/>
        <dbReference type="EC" id="1.17.7.4"/>
    </reaction>
</comment>
<accession>A0A933GKG0</accession>
<evidence type="ECO:0000313" key="8">
    <source>
        <dbReference type="Proteomes" id="UP000772181"/>
    </source>
</evidence>
<dbReference type="CDD" id="cd13944">
    <property type="entry name" value="lytB_ispH"/>
    <property type="match status" value="1"/>
</dbReference>
<dbReference type="HAMAP" id="MF_00191">
    <property type="entry name" value="IspH"/>
    <property type="match status" value="1"/>
</dbReference>
<comment type="caution">
    <text evidence="7">The sequence shown here is derived from an EMBL/GenBank/DDBJ whole genome shotgun (WGS) entry which is preliminary data.</text>
</comment>
<proteinExistence type="inferred from homology"/>
<dbReference type="PANTHER" id="PTHR30426">
    <property type="entry name" value="4-HYDROXY-3-METHYLBUT-2-ENYL DIPHOSPHATE REDUCTASE"/>
    <property type="match status" value="1"/>
</dbReference>
<feature type="active site" description="Proton donor" evidence="6">
    <location>
        <position position="115"/>
    </location>
</feature>
<organism evidence="7 8">
    <name type="scientific">Tectimicrobiota bacterium</name>
    <dbReference type="NCBI Taxonomy" id="2528274"/>
    <lineage>
        <taxon>Bacteria</taxon>
        <taxon>Pseudomonadati</taxon>
        <taxon>Nitrospinota/Tectimicrobiota group</taxon>
        <taxon>Candidatus Tectimicrobiota</taxon>
    </lineage>
</organism>
<feature type="binding site" evidence="6">
    <location>
        <position position="207"/>
    </location>
    <ligand>
        <name>isopentenyl diphosphate</name>
        <dbReference type="ChEBI" id="CHEBI:128769"/>
    </ligand>
</feature>
<feature type="binding site" evidence="6">
    <location>
        <position position="209"/>
    </location>
    <ligand>
        <name>dimethylallyl diphosphate</name>
        <dbReference type="ChEBI" id="CHEBI:57623"/>
    </ligand>
</feature>
<feature type="binding site" evidence="6">
    <location>
        <position position="151"/>
    </location>
    <ligand>
        <name>(2E)-4-hydroxy-3-methylbut-2-enyl diphosphate</name>
        <dbReference type="ChEBI" id="CHEBI:128753"/>
    </ligand>
</feature>
<comment type="pathway">
    <text evidence="6">Isoprenoid biosynthesis; dimethylallyl diphosphate biosynthesis; dimethylallyl diphosphate from (2E)-4-hydroxy-3-methylbutenyl diphosphate: step 1/1.</text>
</comment>
<protein>
    <recommendedName>
        <fullName evidence="6">4-hydroxy-3-methylbut-2-enyl diphosphate reductase</fullName>
        <shortName evidence="6">HMBPP reductase</shortName>
        <ecNumber evidence="6">1.17.7.4</ecNumber>
    </recommendedName>
</protein>
<comment type="similarity">
    <text evidence="6">Belongs to the IspH family.</text>
</comment>
<dbReference type="GO" id="GO:0050992">
    <property type="term" value="P:dimethylallyl diphosphate biosynthetic process"/>
    <property type="evidence" value="ECO:0007669"/>
    <property type="project" value="UniProtKB-UniRule"/>
</dbReference>
<dbReference type="PANTHER" id="PTHR30426:SF0">
    <property type="entry name" value="4-HYDROXY-3-METHYLBUT-2-ENYL DIPHOSPHATE REDUCTASE"/>
    <property type="match status" value="1"/>
</dbReference>
<dbReference type="Proteomes" id="UP000772181">
    <property type="component" value="Unassembled WGS sequence"/>
</dbReference>
<evidence type="ECO:0000256" key="3">
    <source>
        <dbReference type="ARBA" id="ARBA00022723"/>
    </source>
</evidence>
<feature type="binding site" evidence="6">
    <location>
        <position position="63"/>
    </location>
    <ligand>
        <name>dimethylallyl diphosphate</name>
        <dbReference type="ChEBI" id="CHEBI:57623"/>
    </ligand>
</feature>
<feature type="binding site" evidence="6">
    <location>
        <position position="29"/>
    </location>
    <ligand>
        <name>(2E)-4-hydroxy-3-methylbut-2-enyl diphosphate</name>
        <dbReference type="ChEBI" id="CHEBI:128753"/>
    </ligand>
</feature>
<keyword evidence="6" id="KW-0414">Isoprene biosynthesis</keyword>
<gene>
    <name evidence="6 7" type="primary">ispH</name>
    <name evidence="7" type="ORF">HY730_02490</name>
</gene>
<feature type="binding site" evidence="6">
    <location>
        <position position="251"/>
    </location>
    <ligand>
        <name>isopentenyl diphosphate</name>
        <dbReference type="ChEBI" id="CHEBI:128769"/>
    </ligand>
</feature>
<feature type="binding site" evidence="6">
    <location>
        <position position="113"/>
    </location>
    <ligand>
        <name>(2E)-4-hydroxy-3-methylbut-2-enyl diphosphate</name>
        <dbReference type="ChEBI" id="CHEBI:128753"/>
    </ligand>
</feature>
<feature type="binding site" evidence="6">
    <location>
        <position position="29"/>
    </location>
    <ligand>
        <name>dimethylallyl diphosphate</name>
        <dbReference type="ChEBI" id="CHEBI:57623"/>
    </ligand>
</feature>
<sequence>MGVQRATSIVLTLLNKGEKNIRTLGPLIHNPQAISLLESKGVKVIEDLEDANSVEDIVVIRAHGVPPGRKEEMKVRNLRIKDATCPKVLNVQSIIRKHVKQGYQAIIIGDKEHPEIIGLQGFAGTSGHVISSIEDLNKLPEFEKICVVAQTTQSEEKFLAISEKLKEKAKESLIFNTICESTNRRQAEIKELAKKTELLIIIGGKNSGNTKRLAEIAESTGTPTLQIESERELKARDFRGKSVVGVSAGASTPSWVIEKVIYKIRQLGGTGDEKID</sequence>
<evidence type="ECO:0000256" key="5">
    <source>
        <dbReference type="ARBA" id="ARBA00023014"/>
    </source>
</evidence>
<evidence type="ECO:0000313" key="7">
    <source>
        <dbReference type="EMBL" id="MBI4595227.1"/>
    </source>
</evidence>
<feature type="binding site" evidence="6">
    <location>
        <position position="63"/>
    </location>
    <ligand>
        <name>(2E)-4-hydroxy-3-methylbut-2-enyl diphosphate</name>
        <dbReference type="ChEBI" id="CHEBI:128753"/>
    </ligand>
</feature>
<evidence type="ECO:0000256" key="1">
    <source>
        <dbReference type="ARBA" id="ARBA00001966"/>
    </source>
</evidence>
<dbReference type="Gene3D" id="3.40.50.11270">
    <property type="match status" value="1"/>
</dbReference>
<dbReference type="Pfam" id="PF02401">
    <property type="entry name" value="LYTB"/>
    <property type="match status" value="1"/>
</dbReference>
<evidence type="ECO:0000256" key="4">
    <source>
        <dbReference type="ARBA" id="ARBA00023004"/>
    </source>
</evidence>
<reference evidence="7" key="1">
    <citation type="submission" date="2020-07" db="EMBL/GenBank/DDBJ databases">
        <title>Huge and variable diversity of episymbiotic CPR bacteria and DPANN archaea in groundwater ecosystems.</title>
        <authorList>
            <person name="He C.Y."/>
            <person name="Keren R."/>
            <person name="Whittaker M."/>
            <person name="Farag I.F."/>
            <person name="Doudna J."/>
            <person name="Cate J.H.D."/>
            <person name="Banfield J.F."/>
        </authorList>
    </citation>
    <scope>NUCLEOTIDE SEQUENCE</scope>
    <source>
        <strain evidence="7">NC_groundwater_1482_Ag_S-0.65um_47_24</strain>
    </source>
</reference>
<feature type="binding site" evidence="6">
    <location>
        <position position="113"/>
    </location>
    <ligand>
        <name>isopentenyl diphosphate</name>
        <dbReference type="ChEBI" id="CHEBI:128769"/>
    </ligand>
</feature>
<evidence type="ECO:0000256" key="2">
    <source>
        <dbReference type="ARBA" id="ARBA00022485"/>
    </source>
</evidence>
<feature type="binding site" evidence="6">
    <location>
        <position position="113"/>
    </location>
    <ligand>
        <name>dimethylallyl diphosphate</name>
        <dbReference type="ChEBI" id="CHEBI:57623"/>
    </ligand>
</feature>
<comment type="pathway">
    <text evidence="6">Isoprenoid biosynthesis; isopentenyl diphosphate biosynthesis via DXP pathway; isopentenyl diphosphate from 1-deoxy-D-xylulose 5-phosphate: step 6/6.</text>
</comment>
<feature type="binding site" evidence="6">
    <location>
        <position position="251"/>
    </location>
    <ligand>
        <name>dimethylallyl diphosphate</name>
        <dbReference type="ChEBI" id="CHEBI:57623"/>
    </ligand>
</feature>
<feature type="binding site" evidence="6">
    <location>
        <position position="209"/>
    </location>
    <ligand>
        <name>isopentenyl diphosphate</name>
        <dbReference type="ChEBI" id="CHEBI:128769"/>
    </ligand>
</feature>
<feature type="binding site" evidence="6">
    <location>
        <position position="63"/>
    </location>
    <ligand>
        <name>isopentenyl diphosphate</name>
        <dbReference type="ChEBI" id="CHEBI:128769"/>
    </ligand>
</feature>
<keyword evidence="6 7" id="KW-0560">Oxidoreductase</keyword>
<comment type="caution">
    <text evidence="6">Lacks conserved residue(s) required for the propagation of feature annotation.</text>
</comment>
<name>A0A933GKG0_UNCTE</name>
<dbReference type="GO" id="GO:0016114">
    <property type="term" value="P:terpenoid biosynthetic process"/>
    <property type="evidence" value="ECO:0007669"/>
    <property type="project" value="UniProtKB-UniRule"/>
</dbReference>
<keyword evidence="2" id="KW-0004">4Fe-4S</keyword>
<dbReference type="GO" id="GO:0051539">
    <property type="term" value="F:4 iron, 4 sulfur cluster binding"/>
    <property type="evidence" value="ECO:0007669"/>
    <property type="project" value="UniProtKB-KW"/>
</dbReference>
<comment type="cofactor">
    <cofactor evidence="1">
        <name>[4Fe-4S] cluster</name>
        <dbReference type="ChEBI" id="CHEBI:49883"/>
    </cofactor>
</comment>
<dbReference type="Gene3D" id="3.40.1010.20">
    <property type="entry name" value="4-hydroxy-3-methylbut-2-enyl diphosphate reductase, catalytic domain"/>
    <property type="match status" value="2"/>
</dbReference>
<feature type="binding site" evidence="6">
    <location>
        <position position="29"/>
    </location>
    <ligand>
        <name>isopentenyl diphosphate</name>
        <dbReference type="ChEBI" id="CHEBI:128769"/>
    </ligand>
</feature>
<dbReference type="NCBIfam" id="TIGR00216">
    <property type="entry name" value="ispH_lytB"/>
    <property type="match status" value="1"/>
</dbReference>
<keyword evidence="5" id="KW-0411">Iron-sulfur</keyword>
<dbReference type="AlphaFoldDB" id="A0A933GKG0"/>
<feature type="binding site" evidence="6">
    <location>
        <position position="251"/>
    </location>
    <ligand>
        <name>(2E)-4-hydroxy-3-methylbut-2-enyl diphosphate</name>
        <dbReference type="ChEBI" id="CHEBI:128753"/>
    </ligand>
</feature>
<dbReference type="GO" id="GO:0046872">
    <property type="term" value="F:metal ion binding"/>
    <property type="evidence" value="ECO:0007669"/>
    <property type="project" value="UniProtKB-KW"/>
</dbReference>
<dbReference type="InterPro" id="IPR003451">
    <property type="entry name" value="LytB/IspH"/>
</dbReference>
<keyword evidence="4" id="KW-0408">Iron</keyword>
<feature type="binding site" evidence="6">
    <location>
        <position position="207"/>
    </location>
    <ligand>
        <name>dimethylallyl diphosphate</name>
        <dbReference type="ChEBI" id="CHEBI:57623"/>
    </ligand>
</feature>
<dbReference type="EMBL" id="JACQWF010000117">
    <property type="protein sequence ID" value="MBI4595227.1"/>
    <property type="molecule type" value="Genomic_DNA"/>
</dbReference>
<dbReference type="EC" id="1.17.7.4" evidence="6"/>
<feature type="binding site" evidence="6">
    <location>
        <position position="209"/>
    </location>
    <ligand>
        <name>(2E)-4-hydroxy-3-methylbut-2-enyl diphosphate</name>
        <dbReference type="ChEBI" id="CHEBI:128753"/>
    </ligand>
</feature>
<dbReference type="GO" id="GO:0051745">
    <property type="term" value="F:4-hydroxy-3-methylbut-2-enyl diphosphate reductase activity"/>
    <property type="evidence" value="ECO:0007669"/>
    <property type="project" value="UniProtKB-UniRule"/>
</dbReference>
<feature type="binding site" evidence="6">
    <location>
        <position position="207"/>
    </location>
    <ligand>
        <name>(2E)-4-hydroxy-3-methylbut-2-enyl diphosphate</name>
        <dbReference type="ChEBI" id="CHEBI:128753"/>
    </ligand>
</feature>
<keyword evidence="3" id="KW-0479">Metal-binding</keyword>
<comment type="function">
    <text evidence="6">Catalyzes the conversion of 1-hydroxy-2-methyl-2-(E)-butenyl 4-diphosphate (HMBPP) into a mixture of isopentenyl diphosphate (IPP) and dimethylallyl diphosphate (DMAPP). Acts in the terminal step of the DOXP/MEP pathway for isoprenoid precursor biosynthesis.</text>
</comment>
<comment type="catalytic activity">
    <reaction evidence="6">
        <text>isopentenyl diphosphate + 2 oxidized [2Fe-2S]-[ferredoxin] + H2O = (2E)-4-hydroxy-3-methylbut-2-enyl diphosphate + 2 reduced [2Fe-2S]-[ferredoxin] + 2 H(+)</text>
        <dbReference type="Rhea" id="RHEA:24488"/>
        <dbReference type="Rhea" id="RHEA-COMP:10000"/>
        <dbReference type="Rhea" id="RHEA-COMP:10001"/>
        <dbReference type="ChEBI" id="CHEBI:15377"/>
        <dbReference type="ChEBI" id="CHEBI:15378"/>
        <dbReference type="ChEBI" id="CHEBI:33737"/>
        <dbReference type="ChEBI" id="CHEBI:33738"/>
        <dbReference type="ChEBI" id="CHEBI:128753"/>
        <dbReference type="ChEBI" id="CHEBI:128769"/>
        <dbReference type="EC" id="1.17.7.4"/>
    </reaction>
</comment>
<dbReference type="GO" id="GO:0019288">
    <property type="term" value="P:isopentenyl diphosphate biosynthetic process, methylerythritol 4-phosphate pathway"/>
    <property type="evidence" value="ECO:0007669"/>
    <property type="project" value="UniProtKB-UniRule"/>
</dbReference>
<evidence type="ECO:0000256" key="6">
    <source>
        <dbReference type="HAMAP-Rule" id="MF_00191"/>
    </source>
</evidence>